<comment type="similarity">
    <text evidence="3">Belongs to the WD repeat GAD-1 family.</text>
</comment>
<dbReference type="PANTHER" id="PTHR16017">
    <property type="entry name" value="GASTRULATION DEFECTIVE PROTEIN 1-RELATED"/>
    <property type="match status" value="1"/>
</dbReference>
<dbReference type="EMBL" id="JAPXFL010000012">
    <property type="protein sequence ID" value="KAK9498386.1"/>
    <property type="molecule type" value="Genomic_DNA"/>
</dbReference>
<dbReference type="InterPro" id="IPR001680">
    <property type="entry name" value="WD40_rpt"/>
</dbReference>
<dbReference type="PANTHER" id="PTHR16017:SF0">
    <property type="entry name" value="WD REPEAT-CONTAINING PROTEIN 70"/>
    <property type="match status" value="1"/>
</dbReference>
<dbReference type="InterPro" id="IPR036322">
    <property type="entry name" value="WD40_repeat_dom_sf"/>
</dbReference>
<sequence>MEDEEIGPPVPESIKQAFERKNENSDSNDDEEDEIGPPVPESIKQALNKSKAESSGAADDSDNEDEIGPPVPESIKQALNKSKAESSGAADDSDNEDEIGPPVPESIKQALNKSKAESSGAADDSDNEDEIGPPVPESIKQALNKSKVESSGAADDSDNEDEIGPPVPEYIKLSLEETVDDVEPEENEEEESIPISSQISIYHGAKPVVAIALDPAGARLCTGSVDYDVKLWDFTGMDSTMQSFRSLMPCGNNPIKEVDFSSTGDAILVISGMSQAKVLDRDGHEIAECIKGDQYVSDMARTKGHTAPLTSGRWHPRTREEFLTASEDCTCRIWDVKTPNKHKSIIKCRARNGLKTHPTACAYSRDGNTVACACIDGSLQLWDHRKAFVHPAKLVRTAHETGAEISCVNFAYASPLLVTRGGDSTLKLWDMRMFTKSLFSADNLYSRYSSTNCMFSPNDSLVVTGVSLDKGETDGDMYFFDVKTFALVKKLTVADSHIIQTVWHPRLHQLFIGCGDGIVRGYFSDKSFRGLQLCAGKVRHKVKQSEAVAAQQIITPHALPMFRQEKHKSIKKKMEKERLDPVKSHRPDLPIKSGQGGRVAASGSTLSSYVIRNLGLSKRIDDDQDPREAILRGLFGDYLGQE</sequence>
<dbReference type="SUPFAM" id="SSF50978">
    <property type="entry name" value="WD40 repeat-like"/>
    <property type="match status" value="1"/>
</dbReference>
<dbReference type="SMART" id="SM00320">
    <property type="entry name" value="WD40"/>
    <property type="match status" value="6"/>
</dbReference>
<keyword evidence="7" id="KW-1185">Reference proteome</keyword>
<keyword evidence="1 4" id="KW-0853">WD repeat</keyword>
<evidence type="ECO:0000313" key="7">
    <source>
        <dbReference type="Proteomes" id="UP001461498"/>
    </source>
</evidence>
<dbReference type="AlphaFoldDB" id="A0AAW1CIN3"/>
<reference evidence="6 7" key="1">
    <citation type="submission" date="2022-12" db="EMBL/GenBank/DDBJ databases">
        <title>Chromosome-level genome assembly of true bugs.</title>
        <authorList>
            <person name="Ma L."/>
            <person name="Li H."/>
        </authorList>
    </citation>
    <scope>NUCLEOTIDE SEQUENCE [LARGE SCALE GENOMIC DNA]</scope>
    <source>
        <strain evidence="6">Lab_2022b</strain>
    </source>
</reference>
<evidence type="ECO:0000256" key="1">
    <source>
        <dbReference type="ARBA" id="ARBA00022574"/>
    </source>
</evidence>
<dbReference type="PRINTS" id="PR00320">
    <property type="entry name" value="GPROTEINBRPT"/>
</dbReference>
<dbReference type="Pfam" id="PF00400">
    <property type="entry name" value="WD40"/>
    <property type="match status" value="4"/>
</dbReference>
<dbReference type="GO" id="GO:0035861">
    <property type="term" value="C:site of double-strand break"/>
    <property type="evidence" value="ECO:0007669"/>
    <property type="project" value="TreeGrafter"/>
</dbReference>
<evidence type="ECO:0008006" key="8">
    <source>
        <dbReference type="Google" id="ProtNLM"/>
    </source>
</evidence>
<protein>
    <recommendedName>
        <fullName evidence="8">WD repeat-containing protein 70</fullName>
    </recommendedName>
</protein>
<dbReference type="InterPro" id="IPR015943">
    <property type="entry name" value="WD40/YVTN_repeat-like_dom_sf"/>
</dbReference>
<dbReference type="PROSITE" id="PS50294">
    <property type="entry name" value="WD_REPEATS_REGION"/>
    <property type="match status" value="1"/>
</dbReference>
<dbReference type="InterPro" id="IPR020472">
    <property type="entry name" value="WD40_PAC1"/>
</dbReference>
<organism evidence="6 7">
    <name type="scientific">Rhynocoris fuscipes</name>
    <dbReference type="NCBI Taxonomy" id="488301"/>
    <lineage>
        <taxon>Eukaryota</taxon>
        <taxon>Metazoa</taxon>
        <taxon>Ecdysozoa</taxon>
        <taxon>Arthropoda</taxon>
        <taxon>Hexapoda</taxon>
        <taxon>Insecta</taxon>
        <taxon>Pterygota</taxon>
        <taxon>Neoptera</taxon>
        <taxon>Paraneoptera</taxon>
        <taxon>Hemiptera</taxon>
        <taxon>Heteroptera</taxon>
        <taxon>Panheteroptera</taxon>
        <taxon>Cimicomorpha</taxon>
        <taxon>Reduviidae</taxon>
        <taxon>Harpactorinae</taxon>
        <taxon>Harpactorini</taxon>
        <taxon>Rhynocoris</taxon>
    </lineage>
</organism>
<feature type="compositionally biased region" description="Basic and acidic residues" evidence="5">
    <location>
        <begin position="578"/>
        <end position="589"/>
    </location>
</feature>
<dbReference type="InterPro" id="IPR051858">
    <property type="entry name" value="WD_repeat_GAD-1"/>
</dbReference>
<evidence type="ECO:0000256" key="3">
    <source>
        <dbReference type="ARBA" id="ARBA00038343"/>
    </source>
</evidence>
<evidence type="ECO:0000256" key="2">
    <source>
        <dbReference type="ARBA" id="ARBA00022737"/>
    </source>
</evidence>
<evidence type="ECO:0000256" key="4">
    <source>
        <dbReference type="PROSITE-ProRule" id="PRU00221"/>
    </source>
</evidence>
<proteinExistence type="inferred from homology"/>
<gene>
    <name evidence="6" type="ORF">O3M35_003032</name>
</gene>
<dbReference type="Gene3D" id="2.130.10.10">
    <property type="entry name" value="YVTN repeat-like/Quinoprotein amine dehydrogenase"/>
    <property type="match status" value="1"/>
</dbReference>
<evidence type="ECO:0000313" key="6">
    <source>
        <dbReference type="EMBL" id="KAK9498386.1"/>
    </source>
</evidence>
<dbReference type="Proteomes" id="UP001461498">
    <property type="component" value="Unassembled WGS sequence"/>
</dbReference>
<feature type="compositionally biased region" description="Acidic residues" evidence="5">
    <location>
        <begin position="26"/>
        <end position="35"/>
    </location>
</feature>
<evidence type="ECO:0000256" key="5">
    <source>
        <dbReference type="SAM" id="MobiDB-lite"/>
    </source>
</evidence>
<feature type="repeat" description="WD" evidence="4">
    <location>
        <begin position="405"/>
        <end position="432"/>
    </location>
</feature>
<name>A0AAW1CIN3_9HEMI</name>
<dbReference type="PROSITE" id="PS50082">
    <property type="entry name" value="WD_REPEATS_2"/>
    <property type="match status" value="3"/>
</dbReference>
<feature type="region of interest" description="Disordered" evidence="5">
    <location>
        <begin position="578"/>
        <end position="600"/>
    </location>
</feature>
<keyword evidence="2" id="KW-0677">Repeat</keyword>
<comment type="caution">
    <text evidence="6">The sequence shown here is derived from an EMBL/GenBank/DDBJ whole genome shotgun (WGS) entry which is preliminary data.</text>
</comment>
<feature type="repeat" description="WD" evidence="4">
    <location>
        <begin position="302"/>
        <end position="344"/>
    </location>
</feature>
<dbReference type="GO" id="GO:0005634">
    <property type="term" value="C:nucleus"/>
    <property type="evidence" value="ECO:0007669"/>
    <property type="project" value="TreeGrafter"/>
</dbReference>
<accession>A0AAW1CIN3</accession>
<feature type="region of interest" description="Disordered" evidence="5">
    <location>
        <begin position="1"/>
        <end position="166"/>
    </location>
</feature>
<feature type="repeat" description="WD" evidence="4">
    <location>
        <begin position="201"/>
        <end position="242"/>
    </location>
</feature>